<dbReference type="SUPFAM" id="SSF48726">
    <property type="entry name" value="Immunoglobulin"/>
    <property type="match status" value="1"/>
</dbReference>
<accession>A0AAD6A9H2</accession>
<sequence>MAALTLRAALLFIVNLTVGLTLDTILGDRVQFPETEHCSERGAKLQHTLTDESSQTVAHLEDVWKPAYGYEDRMSPNESVILNRSTINDQGLYSVTCGSAVKLIQLNVIISSEKSVTEGEAAGFTFHYFTAGKLERYRVERNKQLVFELDLSSGNTSQGSGFENRTSVAPHWRSDGDLTLTLHGVKPEDRGDYIFHVFKDNKREHVQAVRMRVSPAPNTEDRNPEQITFTPQPPCKEKTALICVSVAAVLLIAVAFYCGQKNPRICGSKVSGGAAAGGAAAGGAAAGGAGTELEMPPYTDTPVPILHK</sequence>
<evidence type="ECO:0000256" key="1">
    <source>
        <dbReference type="SAM" id="MobiDB-lite"/>
    </source>
</evidence>
<keyword evidence="2" id="KW-0732">Signal</keyword>
<evidence type="ECO:0000256" key="2">
    <source>
        <dbReference type="SAM" id="SignalP"/>
    </source>
</evidence>
<name>A0AAD6A9H2_9TELE</name>
<dbReference type="Proteomes" id="UP001219934">
    <property type="component" value="Unassembled WGS sequence"/>
</dbReference>
<feature type="chain" id="PRO_5041907801" evidence="2">
    <location>
        <begin position="20"/>
        <end position="308"/>
    </location>
</feature>
<feature type="signal peptide" evidence="2">
    <location>
        <begin position="1"/>
        <end position="19"/>
    </location>
</feature>
<protein>
    <submittedName>
        <fullName evidence="3">Uncharacterized protein</fullName>
    </submittedName>
</protein>
<proteinExistence type="predicted"/>
<evidence type="ECO:0000313" key="3">
    <source>
        <dbReference type="EMBL" id="KAJ4920687.1"/>
    </source>
</evidence>
<reference evidence="3" key="1">
    <citation type="submission" date="2022-11" db="EMBL/GenBank/DDBJ databases">
        <title>Chromosome-level genome of Pogonophryne albipinna.</title>
        <authorList>
            <person name="Jo E."/>
        </authorList>
    </citation>
    <scope>NUCLEOTIDE SEQUENCE</scope>
    <source>
        <strain evidence="3">SGF0006</strain>
        <tissue evidence="3">Muscle</tissue>
    </source>
</reference>
<keyword evidence="4" id="KW-1185">Reference proteome</keyword>
<comment type="caution">
    <text evidence="3">The sequence shown here is derived from an EMBL/GenBank/DDBJ whole genome shotgun (WGS) entry which is preliminary data.</text>
</comment>
<dbReference type="InterPro" id="IPR036179">
    <property type="entry name" value="Ig-like_dom_sf"/>
</dbReference>
<feature type="region of interest" description="Disordered" evidence="1">
    <location>
        <begin position="285"/>
        <end position="308"/>
    </location>
</feature>
<dbReference type="Gene3D" id="2.60.40.10">
    <property type="entry name" value="Immunoglobulins"/>
    <property type="match status" value="1"/>
</dbReference>
<dbReference type="AlphaFoldDB" id="A0AAD6A9H2"/>
<organism evidence="3 4">
    <name type="scientific">Pogonophryne albipinna</name>
    <dbReference type="NCBI Taxonomy" id="1090488"/>
    <lineage>
        <taxon>Eukaryota</taxon>
        <taxon>Metazoa</taxon>
        <taxon>Chordata</taxon>
        <taxon>Craniata</taxon>
        <taxon>Vertebrata</taxon>
        <taxon>Euteleostomi</taxon>
        <taxon>Actinopterygii</taxon>
        <taxon>Neopterygii</taxon>
        <taxon>Teleostei</taxon>
        <taxon>Neoteleostei</taxon>
        <taxon>Acanthomorphata</taxon>
        <taxon>Eupercaria</taxon>
        <taxon>Perciformes</taxon>
        <taxon>Notothenioidei</taxon>
        <taxon>Pogonophryne</taxon>
    </lineage>
</organism>
<evidence type="ECO:0000313" key="4">
    <source>
        <dbReference type="Proteomes" id="UP001219934"/>
    </source>
</evidence>
<gene>
    <name evidence="3" type="ORF">JOQ06_016400</name>
</gene>
<dbReference type="InterPro" id="IPR013783">
    <property type="entry name" value="Ig-like_fold"/>
</dbReference>
<dbReference type="EMBL" id="JAPTMU010000176">
    <property type="protein sequence ID" value="KAJ4920687.1"/>
    <property type="molecule type" value="Genomic_DNA"/>
</dbReference>